<protein>
    <submittedName>
        <fullName evidence="4">Ig-like_bact domain-containing protein</fullName>
    </submittedName>
</protein>
<sequence>MHSPGGSYKSYSSSHYSKQVVRALKGELVTAVCTIGTSSGTDESVQFHIAHRKGWTIPAATTVYTSDSNRNFSAQDVFNKKEEMSETLPHGSISNTHANAQGGYRDQQGHDVSYKRETQTAVDPGKEYALLKEEEKRVVETDLEPGVISRHVTTKYYKKKTVTDTTTTTTPQ</sequence>
<dbReference type="Proteomes" id="UP000050761">
    <property type="component" value="Unassembled WGS sequence"/>
</dbReference>
<dbReference type="WBParaSite" id="HPBE_0002559501-mRNA-1">
    <property type="protein sequence ID" value="HPBE_0002559501-mRNA-1"/>
    <property type="gene ID" value="HPBE_0002559501"/>
</dbReference>
<keyword evidence="3" id="KW-1185">Reference proteome</keyword>
<evidence type="ECO:0000313" key="4">
    <source>
        <dbReference type="WBParaSite" id="HPBE_0002559501-mRNA-1"/>
    </source>
</evidence>
<proteinExistence type="predicted"/>
<dbReference type="AlphaFoldDB" id="A0A183GSC5"/>
<evidence type="ECO:0000313" key="2">
    <source>
        <dbReference type="EMBL" id="VDP52331.1"/>
    </source>
</evidence>
<evidence type="ECO:0000256" key="1">
    <source>
        <dbReference type="SAM" id="MobiDB-lite"/>
    </source>
</evidence>
<reference evidence="2 3" key="1">
    <citation type="submission" date="2018-11" db="EMBL/GenBank/DDBJ databases">
        <authorList>
            <consortium name="Pathogen Informatics"/>
        </authorList>
    </citation>
    <scope>NUCLEOTIDE SEQUENCE [LARGE SCALE GENOMIC DNA]</scope>
</reference>
<dbReference type="EMBL" id="UZAH01038187">
    <property type="protein sequence ID" value="VDP52331.1"/>
    <property type="molecule type" value="Genomic_DNA"/>
</dbReference>
<organism evidence="3 4">
    <name type="scientific">Heligmosomoides polygyrus</name>
    <name type="common">Parasitic roundworm</name>
    <dbReference type="NCBI Taxonomy" id="6339"/>
    <lineage>
        <taxon>Eukaryota</taxon>
        <taxon>Metazoa</taxon>
        <taxon>Ecdysozoa</taxon>
        <taxon>Nematoda</taxon>
        <taxon>Chromadorea</taxon>
        <taxon>Rhabditida</taxon>
        <taxon>Rhabditina</taxon>
        <taxon>Rhabditomorpha</taxon>
        <taxon>Strongyloidea</taxon>
        <taxon>Heligmosomidae</taxon>
        <taxon>Heligmosomoides</taxon>
    </lineage>
</organism>
<gene>
    <name evidence="2" type="ORF">HPBE_LOCUS25594</name>
</gene>
<accession>A0A3P8E7D4</accession>
<name>A0A183GSC5_HELPZ</name>
<evidence type="ECO:0000313" key="3">
    <source>
        <dbReference type="Proteomes" id="UP000050761"/>
    </source>
</evidence>
<reference evidence="4" key="2">
    <citation type="submission" date="2019-09" db="UniProtKB">
        <authorList>
            <consortium name="WormBaseParasite"/>
        </authorList>
    </citation>
    <scope>IDENTIFICATION</scope>
</reference>
<feature type="region of interest" description="Disordered" evidence="1">
    <location>
        <begin position="82"/>
        <end position="108"/>
    </location>
</feature>
<dbReference type="OrthoDB" id="5919374at2759"/>
<accession>A0A183GSC5</accession>